<reference evidence="2" key="1">
    <citation type="submission" date="2020-08" db="EMBL/GenBank/DDBJ databases">
        <title>Genomic Encyclopedia of Type Strains, Phase III (KMG-III): the genomes of soil and plant-associated and newly described type strains.</title>
        <authorList>
            <person name="Whitman W."/>
        </authorList>
    </citation>
    <scope>NUCLEOTIDE SEQUENCE [LARGE SCALE GENOMIC DNA]</scope>
    <source>
        <strain evidence="2">CECT 8628</strain>
    </source>
</reference>
<feature type="signal peptide" evidence="1">
    <location>
        <begin position="1"/>
        <end position="22"/>
    </location>
</feature>
<gene>
    <name evidence="2" type="ORF">FHS11_003093</name>
</gene>
<organism evidence="2 3">
    <name type="scientific">Mucilaginibacter gotjawali</name>
    <dbReference type="NCBI Taxonomy" id="1550579"/>
    <lineage>
        <taxon>Bacteria</taxon>
        <taxon>Pseudomonadati</taxon>
        <taxon>Bacteroidota</taxon>
        <taxon>Sphingobacteriia</taxon>
        <taxon>Sphingobacteriales</taxon>
        <taxon>Sphingobacteriaceae</taxon>
        <taxon>Mucilaginibacter</taxon>
    </lineage>
</organism>
<evidence type="ECO:0000256" key="1">
    <source>
        <dbReference type="SAM" id="SignalP"/>
    </source>
</evidence>
<feature type="chain" id="PRO_5032511456" description="Lipoprotein" evidence="1">
    <location>
        <begin position="23"/>
        <end position="142"/>
    </location>
</feature>
<name>A0A839SJI9_9SPHI</name>
<sequence length="142" mass="16718">MRIKPKMNSQLKCIFILMLASACVNNNHTGDNSVSIHKSWRFRKNYSIQKFANSDSGKIIMIDDVLDFTNKDTLNFIDNTHNFSSFYPYKMQGDMIFLKIKGRVIVYKILKLSNTELNICKYEEYKTVKKNQHVLFYEAIQK</sequence>
<keyword evidence="3" id="KW-1185">Reference proteome</keyword>
<dbReference type="Proteomes" id="UP000539265">
    <property type="component" value="Unassembled WGS sequence"/>
</dbReference>
<evidence type="ECO:0000313" key="2">
    <source>
        <dbReference type="EMBL" id="MBB3056667.1"/>
    </source>
</evidence>
<dbReference type="AlphaFoldDB" id="A0A839SJI9"/>
<evidence type="ECO:0000313" key="3">
    <source>
        <dbReference type="Proteomes" id="UP000539265"/>
    </source>
</evidence>
<proteinExistence type="predicted"/>
<accession>A0A839SJI9</accession>
<evidence type="ECO:0008006" key="4">
    <source>
        <dbReference type="Google" id="ProtNLM"/>
    </source>
</evidence>
<dbReference type="EMBL" id="JACHWX010000009">
    <property type="protein sequence ID" value="MBB3056667.1"/>
    <property type="molecule type" value="Genomic_DNA"/>
</dbReference>
<protein>
    <recommendedName>
        <fullName evidence="4">Lipoprotein</fullName>
    </recommendedName>
</protein>
<keyword evidence="1" id="KW-0732">Signal</keyword>
<comment type="caution">
    <text evidence="2">The sequence shown here is derived from an EMBL/GenBank/DDBJ whole genome shotgun (WGS) entry which is preliminary data.</text>
</comment>
<dbReference type="PROSITE" id="PS51257">
    <property type="entry name" value="PROKAR_LIPOPROTEIN"/>
    <property type="match status" value="1"/>
</dbReference>